<evidence type="ECO:0000313" key="19">
    <source>
        <dbReference type="EMBL" id="TLS38804.1"/>
    </source>
</evidence>
<proteinExistence type="inferred from homology"/>
<feature type="binding site" evidence="16">
    <location>
        <begin position="76"/>
        <end position="89"/>
    </location>
    <ligand>
        <name>NAD(+)</name>
        <dbReference type="ChEBI" id="CHEBI:57540"/>
    </ligand>
</feature>
<dbReference type="HAMAP" id="MF_01033">
    <property type="entry name" value="LeuB_type1"/>
    <property type="match status" value="1"/>
</dbReference>
<dbReference type="FunFam" id="3.40.718.10:FF:000028">
    <property type="entry name" value="3-isopropylmalate dehydrogenase"/>
    <property type="match status" value="1"/>
</dbReference>
<keyword evidence="20" id="KW-1185">Reference proteome</keyword>
<evidence type="ECO:0000256" key="7">
    <source>
        <dbReference type="ARBA" id="ARBA00022430"/>
    </source>
</evidence>
<dbReference type="Proteomes" id="UP000308230">
    <property type="component" value="Unassembled WGS sequence"/>
</dbReference>
<comment type="caution">
    <text evidence="19">The sequence shown here is derived from an EMBL/GenBank/DDBJ whole genome shotgun (WGS) entry which is preliminary data.</text>
</comment>
<keyword evidence="16" id="KW-0464">Manganese</keyword>
<comment type="function">
    <text evidence="15 16 17">Catalyzes the oxidation of 3-carboxy-2-hydroxy-4-methylpentanoate (3-isopropylmalate) to 3-carboxy-4-methyl-2-oxopentanoate. The product decarboxylates to 4-methyl-2 oxopentanoate.</text>
</comment>
<keyword evidence="14 16" id="KW-0100">Branched-chain amino acid biosynthesis</keyword>
<evidence type="ECO:0000256" key="14">
    <source>
        <dbReference type="ARBA" id="ARBA00023304"/>
    </source>
</evidence>
<dbReference type="SMART" id="SM01329">
    <property type="entry name" value="Iso_dh"/>
    <property type="match status" value="1"/>
</dbReference>
<evidence type="ECO:0000313" key="20">
    <source>
        <dbReference type="Proteomes" id="UP000308230"/>
    </source>
</evidence>
<keyword evidence="8 16" id="KW-0963">Cytoplasm</keyword>
<dbReference type="GO" id="GO:0003862">
    <property type="term" value="F:3-isopropylmalate dehydrogenase activity"/>
    <property type="evidence" value="ECO:0007669"/>
    <property type="project" value="UniProtKB-UniRule"/>
</dbReference>
<evidence type="ECO:0000256" key="4">
    <source>
        <dbReference type="ARBA" id="ARBA00004762"/>
    </source>
</evidence>
<dbReference type="SUPFAM" id="SSF53659">
    <property type="entry name" value="Isocitrate/Isopropylmalate dehydrogenase-like"/>
    <property type="match status" value="1"/>
</dbReference>
<evidence type="ECO:0000259" key="18">
    <source>
        <dbReference type="SMART" id="SM01329"/>
    </source>
</evidence>
<dbReference type="GO" id="GO:0009098">
    <property type="term" value="P:L-leucine biosynthetic process"/>
    <property type="evidence" value="ECO:0007669"/>
    <property type="project" value="UniProtKB-UniRule"/>
</dbReference>
<keyword evidence="9 16" id="KW-0028">Amino-acid biosynthesis</keyword>
<sequence length="369" mass="40077">MKKRIAVLPGDGIGTEVAEGAMKVLETVASRFGHQFEFAFGKIGGQAIDSKGTPLPDETINLCKESDAVLLGAVGGPKWDKMPPELRPEKGLLGIRKELGLFANLRPVTAFDSLISSSPLKKEVVQDVDLLIVRELTGGIYFGKPSGRKGENRETAVDTLQYERHEIERIVEKAFTFARMRNKKLTSVDKANVLESSRMWREVVDEAAAKNPDIEVEHMLVDAAAMKLISNPKAFDVIVTENMFGDILSDEASMITGSLGMLPSASMRSDGYGLYEPVHGSAPDIAGKNMANPLAMILSSAMMLKYSFGMKEEAEAVEKAVTEVLDAGYRTMDLGSNSSCTLSTEKMIKQVVYQLEEDDATAGILAAYA</sequence>
<protein>
    <recommendedName>
        <fullName evidence="16">3-isopropylmalate dehydrogenase</fullName>
        <ecNumber evidence="16">1.1.1.85</ecNumber>
    </recommendedName>
    <alternativeName>
        <fullName evidence="16">3-IPM-DH</fullName>
    </alternativeName>
    <alternativeName>
        <fullName evidence="16">Beta-IPM dehydrogenase</fullName>
        <shortName evidence="16">IMDH</shortName>
    </alternativeName>
</protein>
<evidence type="ECO:0000256" key="17">
    <source>
        <dbReference type="RuleBase" id="RU004445"/>
    </source>
</evidence>
<dbReference type="UniPathway" id="UPA00048">
    <property type="reaction ID" value="UER00072"/>
</dbReference>
<dbReference type="AlphaFoldDB" id="A0A5R9FE08"/>
<evidence type="ECO:0000256" key="15">
    <source>
        <dbReference type="ARBA" id="ARBA00023577"/>
    </source>
</evidence>
<feature type="binding site" evidence="16">
    <location>
        <position position="246"/>
    </location>
    <ligand>
        <name>Mg(2+)</name>
        <dbReference type="ChEBI" id="CHEBI:18420"/>
    </ligand>
</feature>
<evidence type="ECO:0000256" key="13">
    <source>
        <dbReference type="ARBA" id="ARBA00023027"/>
    </source>
</evidence>
<dbReference type="GO" id="GO:0051287">
    <property type="term" value="F:NAD binding"/>
    <property type="evidence" value="ECO:0007669"/>
    <property type="project" value="InterPro"/>
</dbReference>
<dbReference type="Pfam" id="PF00180">
    <property type="entry name" value="Iso_dh"/>
    <property type="match status" value="1"/>
</dbReference>
<dbReference type="InterPro" id="IPR024084">
    <property type="entry name" value="IsoPropMal-DH-like_dom"/>
</dbReference>
<feature type="binding site" evidence="16">
    <location>
        <position position="222"/>
    </location>
    <ligand>
        <name>substrate</name>
    </ligand>
</feature>
<evidence type="ECO:0000256" key="1">
    <source>
        <dbReference type="ARBA" id="ARBA00000624"/>
    </source>
</evidence>
<evidence type="ECO:0000256" key="8">
    <source>
        <dbReference type="ARBA" id="ARBA00022490"/>
    </source>
</evidence>
<keyword evidence="7 16" id="KW-0432">Leucine biosynthesis</keyword>
<feature type="binding site" evidence="16">
    <location>
        <position position="134"/>
    </location>
    <ligand>
        <name>substrate</name>
    </ligand>
</feature>
<dbReference type="OrthoDB" id="9806254at2"/>
<evidence type="ECO:0000256" key="6">
    <source>
        <dbReference type="ARBA" id="ARBA00011738"/>
    </source>
</evidence>
<feature type="binding site" evidence="16">
    <location>
        <position position="96"/>
    </location>
    <ligand>
        <name>substrate</name>
    </ligand>
</feature>
<evidence type="ECO:0000256" key="9">
    <source>
        <dbReference type="ARBA" id="ARBA00022605"/>
    </source>
</evidence>
<dbReference type="EMBL" id="SWLG01000001">
    <property type="protein sequence ID" value="TLS38804.1"/>
    <property type="molecule type" value="Genomic_DNA"/>
</dbReference>
<feature type="binding site" evidence="16">
    <location>
        <position position="250"/>
    </location>
    <ligand>
        <name>Mg(2+)</name>
        <dbReference type="ChEBI" id="CHEBI:18420"/>
    </ligand>
</feature>
<accession>A0A5R9FE08</accession>
<dbReference type="InterPro" id="IPR004429">
    <property type="entry name" value="Isopropylmalate_DH"/>
</dbReference>
<dbReference type="PROSITE" id="PS00470">
    <property type="entry name" value="IDH_IMDH"/>
    <property type="match status" value="1"/>
</dbReference>
<evidence type="ECO:0000256" key="2">
    <source>
        <dbReference type="ARBA" id="ARBA00001936"/>
    </source>
</evidence>
<evidence type="ECO:0000256" key="5">
    <source>
        <dbReference type="ARBA" id="ARBA00008319"/>
    </source>
</evidence>
<dbReference type="EC" id="1.1.1.85" evidence="16"/>
<feature type="site" description="Important for catalysis" evidence="16">
    <location>
        <position position="141"/>
    </location>
</feature>
<evidence type="ECO:0000256" key="10">
    <source>
        <dbReference type="ARBA" id="ARBA00022723"/>
    </source>
</evidence>
<dbReference type="GO" id="GO:0000287">
    <property type="term" value="F:magnesium ion binding"/>
    <property type="evidence" value="ECO:0007669"/>
    <property type="project" value="InterPro"/>
</dbReference>
<organism evidence="19 20">
    <name type="scientific">Exobacillus caeni</name>
    <dbReference type="NCBI Taxonomy" id="2574798"/>
    <lineage>
        <taxon>Bacteria</taxon>
        <taxon>Bacillati</taxon>
        <taxon>Bacillota</taxon>
        <taxon>Bacilli</taxon>
        <taxon>Bacillales</taxon>
        <taxon>Guptibacillaceae</taxon>
        <taxon>Exobacillus</taxon>
    </lineage>
</organism>
<keyword evidence="12 16" id="KW-0560">Oxidoreductase</keyword>
<dbReference type="GO" id="GO:0005829">
    <property type="term" value="C:cytosol"/>
    <property type="evidence" value="ECO:0007669"/>
    <property type="project" value="TreeGrafter"/>
</dbReference>
<comment type="subcellular location">
    <subcellularLocation>
        <location evidence="3 16">Cytoplasm</location>
    </subcellularLocation>
</comment>
<reference evidence="19 20" key="1">
    <citation type="submission" date="2019-04" db="EMBL/GenBank/DDBJ databases">
        <title>Bacillus caeni sp. nov., a bacterium isolated from mangrove sediment.</title>
        <authorList>
            <person name="Huang H."/>
            <person name="Mo K."/>
            <person name="Hu Y."/>
        </authorList>
    </citation>
    <scope>NUCLEOTIDE SEQUENCE [LARGE SCALE GENOMIC DNA]</scope>
    <source>
        <strain evidence="19 20">HB172195</strain>
    </source>
</reference>
<comment type="catalytic activity">
    <reaction evidence="1 16 17">
        <text>(2R,3S)-3-isopropylmalate + NAD(+) = 4-methyl-2-oxopentanoate + CO2 + NADH</text>
        <dbReference type="Rhea" id="RHEA:32271"/>
        <dbReference type="ChEBI" id="CHEBI:16526"/>
        <dbReference type="ChEBI" id="CHEBI:17865"/>
        <dbReference type="ChEBI" id="CHEBI:35121"/>
        <dbReference type="ChEBI" id="CHEBI:57540"/>
        <dbReference type="ChEBI" id="CHEBI:57945"/>
        <dbReference type="EC" id="1.1.1.85"/>
    </reaction>
</comment>
<feature type="site" description="Important for catalysis" evidence="16">
    <location>
        <position position="190"/>
    </location>
</feature>
<evidence type="ECO:0000256" key="11">
    <source>
        <dbReference type="ARBA" id="ARBA00022842"/>
    </source>
</evidence>
<comment type="subunit">
    <text evidence="6 16 17">Homodimer.</text>
</comment>
<keyword evidence="13 16" id="KW-0520">NAD</keyword>
<evidence type="ECO:0000256" key="3">
    <source>
        <dbReference type="ARBA" id="ARBA00004496"/>
    </source>
</evidence>
<comment type="pathway">
    <text evidence="4 16 17">Amino-acid biosynthesis; L-leucine biosynthesis; L-leucine from 3-methyl-2-oxobutanoate: step 3/4.</text>
</comment>
<evidence type="ECO:0000256" key="16">
    <source>
        <dbReference type="HAMAP-Rule" id="MF_01033"/>
    </source>
</evidence>
<comment type="cofactor">
    <cofactor evidence="2">
        <name>Mn(2+)</name>
        <dbReference type="ChEBI" id="CHEBI:29035"/>
    </cofactor>
</comment>
<comment type="cofactor">
    <cofactor evidence="16 17">
        <name>Mg(2+)</name>
        <dbReference type="ChEBI" id="CHEBI:18420"/>
    </cofactor>
    <cofactor evidence="16 17">
        <name>Mn(2+)</name>
        <dbReference type="ChEBI" id="CHEBI:29035"/>
    </cofactor>
    <text evidence="16 17">Binds 1 Mg(2+) or Mn(2+) ion per subunit.</text>
</comment>
<feature type="binding site" evidence="16">
    <location>
        <position position="106"/>
    </location>
    <ligand>
        <name>substrate</name>
    </ligand>
</feature>
<feature type="binding site" evidence="16">
    <location>
        <position position="222"/>
    </location>
    <ligand>
        <name>Mg(2+)</name>
        <dbReference type="ChEBI" id="CHEBI:18420"/>
    </ligand>
</feature>
<name>A0A5R9FE08_9BACL</name>
<keyword evidence="10 16" id="KW-0479">Metal-binding</keyword>
<keyword evidence="11 16" id="KW-0460">Magnesium</keyword>
<gene>
    <name evidence="16 19" type="primary">leuB</name>
    <name evidence="19" type="ORF">FCL54_00355</name>
</gene>
<feature type="binding site" evidence="16">
    <location>
        <begin position="280"/>
        <end position="292"/>
    </location>
    <ligand>
        <name>NAD(+)</name>
        <dbReference type="ChEBI" id="CHEBI:57540"/>
    </ligand>
</feature>
<dbReference type="PANTHER" id="PTHR42979">
    <property type="entry name" value="3-ISOPROPYLMALATE DEHYDROGENASE"/>
    <property type="match status" value="1"/>
</dbReference>
<dbReference type="Gene3D" id="3.40.718.10">
    <property type="entry name" value="Isopropylmalate Dehydrogenase"/>
    <property type="match status" value="1"/>
</dbReference>
<comment type="similarity">
    <text evidence="5 16">Belongs to the isocitrate and isopropylmalate dehydrogenases family. LeuB type 1 subfamily.</text>
</comment>
<dbReference type="PANTHER" id="PTHR42979:SF1">
    <property type="entry name" value="3-ISOPROPYLMALATE DEHYDROGENASE"/>
    <property type="match status" value="1"/>
</dbReference>
<evidence type="ECO:0000256" key="12">
    <source>
        <dbReference type="ARBA" id="ARBA00023002"/>
    </source>
</evidence>
<dbReference type="InterPro" id="IPR019818">
    <property type="entry name" value="IsoCit/isopropylmalate_DH_CS"/>
</dbReference>
<dbReference type="NCBIfam" id="TIGR00169">
    <property type="entry name" value="leuB"/>
    <property type="match status" value="1"/>
</dbReference>
<feature type="domain" description="Isopropylmalate dehydrogenase-like" evidence="18">
    <location>
        <begin position="4"/>
        <end position="351"/>
    </location>
</feature>
<dbReference type="RefSeq" id="WP_138122019.1">
    <property type="nucleotide sequence ID" value="NZ_SWLG01000001.1"/>
</dbReference>